<evidence type="ECO:0000256" key="1">
    <source>
        <dbReference type="SAM" id="SignalP"/>
    </source>
</evidence>
<sequence>MNSRHLIAMASLATTALATAPIAEAYQVDDTVMRGGIAKAEVTDDSGSLDILGELKAFDPRSMSSGASYLFSNRPGIELNGIAAFGKAAGSVDRLPLNLMIHVYPMGDSGSLIQPYVGSGLDYTHISEEELEGLDVDEPYGPAGQDGLDMAVTSYLLIGAFARYAITDAEVGASGAAPGEADIDPMILGDGATFRF</sequence>
<dbReference type="Proteomes" id="UP001255917">
    <property type="component" value="Unassembled WGS sequence"/>
</dbReference>
<dbReference type="PANTHER" id="PTHR36920">
    <property type="match status" value="1"/>
</dbReference>
<name>A0ABU3NHX1_9GAMM</name>
<dbReference type="Gene3D" id="2.40.160.20">
    <property type="match status" value="1"/>
</dbReference>
<dbReference type="InterPro" id="IPR005618">
    <property type="entry name" value="OMPW"/>
</dbReference>
<organism evidence="2 3">
    <name type="scientific">Halomonas saccharevitans</name>
    <dbReference type="NCBI Taxonomy" id="416872"/>
    <lineage>
        <taxon>Bacteria</taxon>
        <taxon>Pseudomonadati</taxon>
        <taxon>Pseudomonadota</taxon>
        <taxon>Gammaproteobacteria</taxon>
        <taxon>Oceanospirillales</taxon>
        <taxon>Halomonadaceae</taxon>
        <taxon>Halomonas</taxon>
    </lineage>
</organism>
<keyword evidence="3" id="KW-1185">Reference proteome</keyword>
<feature type="signal peptide" evidence="1">
    <location>
        <begin position="1"/>
        <end position="25"/>
    </location>
</feature>
<dbReference type="RefSeq" id="WP_315587169.1">
    <property type="nucleotide sequence ID" value="NZ_JAVXUR010000007.1"/>
</dbReference>
<dbReference type="Pfam" id="PF03922">
    <property type="entry name" value="OmpW"/>
    <property type="match status" value="1"/>
</dbReference>
<accession>A0ABU3NHX1</accession>
<evidence type="ECO:0000313" key="3">
    <source>
        <dbReference type="Proteomes" id="UP001255917"/>
    </source>
</evidence>
<feature type="chain" id="PRO_5046944118" evidence="1">
    <location>
        <begin position="26"/>
        <end position="196"/>
    </location>
</feature>
<evidence type="ECO:0000313" key="2">
    <source>
        <dbReference type="EMBL" id="MDT8880774.1"/>
    </source>
</evidence>
<keyword evidence="1" id="KW-0732">Signal</keyword>
<gene>
    <name evidence="2" type="ORF">RSO68_14960</name>
</gene>
<dbReference type="SUPFAM" id="SSF56925">
    <property type="entry name" value="OMPA-like"/>
    <property type="match status" value="1"/>
</dbReference>
<dbReference type="PANTHER" id="PTHR36920:SF1">
    <property type="entry name" value="OUTER MEMBRANE PROTEIN W"/>
    <property type="match status" value="1"/>
</dbReference>
<reference evidence="3" key="1">
    <citation type="submission" date="2023-07" db="EMBL/GenBank/DDBJ databases">
        <title>Substrates and metabolic shifts associated with increased methane emissions in unrestored hypersaline salterns.</title>
        <authorList>
            <person name="Bueno De Mesquita C.P."/>
            <person name="Tringe S.G."/>
        </authorList>
    </citation>
    <scope>NUCLEOTIDE SEQUENCE [LARGE SCALE GENOMIC DNA]</scope>
    <source>
        <strain evidence="3">I4</strain>
    </source>
</reference>
<proteinExistence type="predicted"/>
<protein>
    <submittedName>
        <fullName evidence="2">OmpW family outer membrane protein</fullName>
    </submittedName>
</protein>
<dbReference type="EMBL" id="JAVXUR010000007">
    <property type="protein sequence ID" value="MDT8880774.1"/>
    <property type="molecule type" value="Genomic_DNA"/>
</dbReference>
<dbReference type="InterPro" id="IPR011250">
    <property type="entry name" value="OMP/PagP_B-barrel"/>
</dbReference>
<comment type="caution">
    <text evidence="2">The sequence shown here is derived from an EMBL/GenBank/DDBJ whole genome shotgun (WGS) entry which is preliminary data.</text>
</comment>